<evidence type="ECO:0000313" key="2">
    <source>
        <dbReference type="Proteomes" id="UP000425817"/>
    </source>
</evidence>
<dbReference type="AlphaFoldDB" id="A0A6I6HFT0"/>
<protein>
    <submittedName>
        <fullName evidence="1">Uncharacterized protein</fullName>
    </submittedName>
</protein>
<sequence length="184" mass="20370">MLATSTLLAGCATRLSQPVTGYTCCNLRPDYGWVSSTNMLGGPIVPFGEPAVLDTMKRDRYLYGTIGSDYVSLRDDTSRSREDMLRWARQIVVPADPKLTLASWSPEVQKAVYSAKVMVGMTRPQVLMALSYPSRNDTKDLNAGSWRYWTVQEDEPVDVLFGADGTVSGFSGKPSAVRTVEFRR</sequence>
<accession>A0A6I6HFT0</accession>
<reference evidence="1 2" key="1">
    <citation type="submission" date="2019-12" db="EMBL/GenBank/DDBJ databases">
        <title>Hybrid Genome Assemblies of two High G+C Isolates from Undergraduate Microbiology Courses.</title>
        <authorList>
            <person name="Ne Ville C.J."/>
            <person name="Enright D."/>
            <person name="Hernandez I."/>
            <person name="Dodsworth J."/>
            <person name="Orwin P.M."/>
        </authorList>
    </citation>
    <scope>NUCLEOTIDE SEQUENCE [LARGE SCALE GENOMIC DNA]</scope>
    <source>
        <strain evidence="1 2">CSUSB</strain>
    </source>
</reference>
<organism evidence="1 2">
    <name type="scientific">Variovorax paradoxus</name>
    <dbReference type="NCBI Taxonomy" id="34073"/>
    <lineage>
        <taxon>Bacteria</taxon>
        <taxon>Pseudomonadati</taxon>
        <taxon>Pseudomonadota</taxon>
        <taxon>Betaproteobacteria</taxon>
        <taxon>Burkholderiales</taxon>
        <taxon>Comamonadaceae</taxon>
        <taxon>Variovorax</taxon>
    </lineage>
</organism>
<proteinExistence type="predicted"/>
<dbReference type="EMBL" id="CP046622">
    <property type="protein sequence ID" value="QGW81308.1"/>
    <property type="molecule type" value="Genomic_DNA"/>
</dbReference>
<dbReference type="OrthoDB" id="9179113at2"/>
<evidence type="ECO:0000313" key="1">
    <source>
        <dbReference type="EMBL" id="QGW81308.1"/>
    </source>
</evidence>
<name>A0A6I6HFT0_VARPD</name>
<dbReference type="RefSeq" id="WP_157612745.1">
    <property type="nucleotide sequence ID" value="NZ_CP046622.1"/>
</dbReference>
<gene>
    <name evidence="1" type="ORF">GOQ09_06795</name>
</gene>
<dbReference type="Proteomes" id="UP000425817">
    <property type="component" value="Chromosome"/>
</dbReference>